<feature type="compositionally biased region" description="Polar residues" evidence="1">
    <location>
        <begin position="892"/>
        <end position="904"/>
    </location>
</feature>
<feature type="compositionally biased region" description="Low complexity" evidence="1">
    <location>
        <begin position="411"/>
        <end position="435"/>
    </location>
</feature>
<dbReference type="EMBL" id="JAWDJO010000046">
    <property type="protein sequence ID" value="KAL1897273.1"/>
    <property type="molecule type" value="Genomic_DNA"/>
</dbReference>
<feature type="compositionally biased region" description="Low complexity" evidence="1">
    <location>
        <begin position="248"/>
        <end position="259"/>
    </location>
</feature>
<dbReference type="InterPro" id="IPR055781">
    <property type="entry name" value="DUF7357"/>
</dbReference>
<feature type="domain" description="DUF7357" evidence="2">
    <location>
        <begin position="1"/>
        <end position="121"/>
    </location>
</feature>
<keyword evidence="4" id="KW-1185">Reference proteome</keyword>
<dbReference type="Pfam" id="PF24054">
    <property type="entry name" value="DUF7357"/>
    <property type="match status" value="1"/>
</dbReference>
<feature type="compositionally biased region" description="Basic residues" evidence="1">
    <location>
        <begin position="137"/>
        <end position="147"/>
    </location>
</feature>
<feature type="compositionally biased region" description="Polar residues" evidence="1">
    <location>
        <begin position="202"/>
        <end position="220"/>
    </location>
</feature>
<feature type="compositionally biased region" description="Acidic residues" evidence="1">
    <location>
        <begin position="289"/>
        <end position="298"/>
    </location>
</feature>
<feature type="compositionally biased region" description="Basic and acidic residues" evidence="1">
    <location>
        <begin position="581"/>
        <end position="591"/>
    </location>
</feature>
<gene>
    <name evidence="3" type="ORF">Cpir12675_002377</name>
</gene>
<evidence type="ECO:0000313" key="3">
    <source>
        <dbReference type="EMBL" id="KAL1897273.1"/>
    </source>
</evidence>
<feature type="region of interest" description="Disordered" evidence="1">
    <location>
        <begin position="280"/>
        <end position="530"/>
    </location>
</feature>
<protein>
    <recommendedName>
        <fullName evidence="2">DUF7357 domain-containing protein</fullName>
    </recommendedName>
</protein>
<proteinExistence type="predicted"/>
<feature type="region of interest" description="Disordered" evidence="1">
    <location>
        <begin position="129"/>
        <end position="189"/>
    </location>
</feature>
<feature type="compositionally biased region" description="Polar residues" evidence="1">
    <location>
        <begin position="169"/>
        <end position="182"/>
    </location>
</feature>
<feature type="compositionally biased region" description="Polar residues" evidence="1">
    <location>
        <begin position="562"/>
        <end position="579"/>
    </location>
</feature>
<sequence>MRLRLVVRRAAAPDSRLLWNVPDQVDYPVSQLTAQVHTVLPLYSEANPSSTLEDFVVELIDKNGGSFECLHFQQITDVLKEDDQVLIRPLRQDELYAREITGRIYFEDDGPTVVDGVSYGTLHSISMYPALDEGSHPHSRASKRRRTSYLNASEVETSTPARLMAPTRPQFSTSSNPSNLSKPSHAVGKNQQQFVSENAQINPHFQSPSHPTNLHNQVIQKSPKSMRRPPSPPQAKQSVLRSATKVTSSVLSRSPSSLVAPKKLHKSTKHVDALIAFETQQNDIQEASEPSDSDEPPEEVSSKAPASPLRASQMEKVSADTFDVQTERQGLSPKGTASSHSKKSQGQSPLPRNLTENKAKSKDGDEDMDSSDSSSDESSSSSNSSDASDEPVANPVKNKASPVRRSKTTVSLSSDSDSSSSFSSLDSSSDSSSDSSDSDSSDSDSNPDSSGADEAIRRKSTLSKCNRKPTKAAHATTASTCQAPTSDTLMSRPGKTKTQKRNERRRLCLKARRQGQAQTVVKEKDNTADELEKRRQALLRSLSGYEDLVPETEPWLQPSPEALSQKSQPSLEPKSQTLDVPQKKSSDTRDYDSWRGKLNLYAVECVRENMDLGEPPFPFVQRWYRTQNASHGKRKRRDWDEQATEDQLPYDDADIEDSYYANNSTAHYYDESQNYHGYNDDILGSATQLPPPQDDIPEPPEDLSTLPKLQPRQAKKDMIITYQKWILSVATNWEPVIANVAAIILKVHEDDSLVLRLSYRDRQKEHPEKEYDQATGQRIYRGFEAPDDEDDESNDSETLTFAELIQPRILVDPYAHADKDQVDVDGTFHEAVLKTQLCEQTLLAQNVDDDQKSDTRKSCPSAELGAEAEQDVSYEPPFLSPPPTSASKGLIDSQSHPPGRQSSEGDMEVGPEQAEIYDEAREDVVHLADLSEDSDGHIPDQQNPH</sequence>
<dbReference type="Proteomes" id="UP001583280">
    <property type="component" value="Unassembled WGS sequence"/>
</dbReference>
<evidence type="ECO:0000313" key="4">
    <source>
        <dbReference type="Proteomes" id="UP001583280"/>
    </source>
</evidence>
<feature type="compositionally biased region" description="Polar residues" evidence="1">
    <location>
        <begin position="476"/>
        <end position="489"/>
    </location>
</feature>
<feature type="compositionally biased region" description="Acidic residues" evidence="1">
    <location>
        <begin position="905"/>
        <end position="917"/>
    </location>
</feature>
<evidence type="ECO:0000256" key="1">
    <source>
        <dbReference type="SAM" id="MobiDB-lite"/>
    </source>
</evidence>
<evidence type="ECO:0000259" key="2">
    <source>
        <dbReference type="Pfam" id="PF24054"/>
    </source>
</evidence>
<feature type="compositionally biased region" description="Basic residues" evidence="1">
    <location>
        <begin position="494"/>
        <end position="513"/>
    </location>
</feature>
<feature type="compositionally biased region" description="Basic and acidic residues" evidence="1">
    <location>
        <begin position="521"/>
        <end position="530"/>
    </location>
</feature>
<comment type="caution">
    <text evidence="3">The sequence shown here is derived from an EMBL/GenBank/DDBJ whole genome shotgun (WGS) entry which is preliminary data.</text>
</comment>
<reference evidence="3 4" key="1">
    <citation type="journal article" date="2024" name="IMA Fungus">
        <title>IMA Genome - F19 : A genome assembly and annotation guide to empower mycologists, including annotated draft genome sequences of Ceratocystis pirilliformis, Diaporthe australafricana, Fusarium ophioides, Paecilomyces lecythidis, and Sporothrix stenoceras.</title>
        <authorList>
            <person name="Aylward J."/>
            <person name="Wilson A.M."/>
            <person name="Visagie C.M."/>
            <person name="Spraker J."/>
            <person name="Barnes I."/>
            <person name="Buitendag C."/>
            <person name="Ceriani C."/>
            <person name="Del Mar Angel L."/>
            <person name="du Plessis D."/>
            <person name="Fuchs T."/>
            <person name="Gasser K."/>
            <person name="Kramer D."/>
            <person name="Li W."/>
            <person name="Munsamy K."/>
            <person name="Piso A."/>
            <person name="Price J.L."/>
            <person name="Sonnekus B."/>
            <person name="Thomas C."/>
            <person name="van der Nest A."/>
            <person name="van Dijk A."/>
            <person name="van Heerden A."/>
            <person name="van Vuuren N."/>
            <person name="Yilmaz N."/>
            <person name="Duong T.A."/>
            <person name="van der Merwe N.A."/>
            <person name="Wingfield M.J."/>
            <person name="Wingfield B.D."/>
        </authorList>
    </citation>
    <scope>NUCLEOTIDE SEQUENCE [LARGE SCALE GENOMIC DNA]</scope>
    <source>
        <strain evidence="3 4">CMW 12675</strain>
    </source>
</reference>
<feature type="region of interest" description="Disordered" evidence="1">
    <location>
        <begin position="847"/>
        <end position="945"/>
    </location>
</feature>
<feature type="compositionally biased region" description="Polar residues" evidence="1">
    <location>
        <begin position="323"/>
        <end position="354"/>
    </location>
</feature>
<feature type="compositionally biased region" description="Low complexity" evidence="1">
    <location>
        <begin position="371"/>
        <end position="386"/>
    </location>
</feature>
<name>A0ABR3Z9L5_9PEZI</name>
<feature type="compositionally biased region" description="Basic residues" evidence="1">
    <location>
        <begin position="458"/>
        <end position="471"/>
    </location>
</feature>
<feature type="region of interest" description="Disordered" evidence="1">
    <location>
        <begin position="550"/>
        <end position="591"/>
    </location>
</feature>
<feature type="compositionally biased region" description="Polar residues" evidence="1">
    <location>
        <begin position="234"/>
        <end position="247"/>
    </location>
</feature>
<feature type="region of interest" description="Disordered" evidence="1">
    <location>
        <begin position="680"/>
        <end position="706"/>
    </location>
</feature>
<organism evidence="3 4">
    <name type="scientific">Ceratocystis pirilliformis</name>
    <dbReference type="NCBI Taxonomy" id="259994"/>
    <lineage>
        <taxon>Eukaryota</taxon>
        <taxon>Fungi</taxon>
        <taxon>Dikarya</taxon>
        <taxon>Ascomycota</taxon>
        <taxon>Pezizomycotina</taxon>
        <taxon>Sordariomycetes</taxon>
        <taxon>Hypocreomycetidae</taxon>
        <taxon>Microascales</taxon>
        <taxon>Ceratocystidaceae</taxon>
        <taxon>Ceratocystis</taxon>
    </lineage>
</organism>
<feature type="compositionally biased region" description="Polar residues" evidence="1">
    <location>
        <begin position="148"/>
        <end position="160"/>
    </location>
</feature>
<feature type="region of interest" description="Disordered" evidence="1">
    <location>
        <begin position="202"/>
        <end position="268"/>
    </location>
</feature>
<accession>A0ABR3Z9L5</accession>